<keyword evidence="4" id="KW-1185">Reference proteome</keyword>
<dbReference type="GO" id="GO:0006281">
    <property type="term" value="P:DNA repair"/>
    <property type="evidence" value="ECO:0007669"/>
    <property type="project" value="UniProtKB-KW"/>
</dbReference>
<evidence type="ECO:0000259" key="2">
    <source>
        <dbReference type="Pfam" id="PF05970"/>
    </source>
</evidence>
<dbReference type="GO" id="GO:0006310">
    <property type="term" value="P:DNA recombination"/>
    <property type="evidence" value="ECO:0007669"/>
    <property type="project" value="UniProtKB-KW"/>
</dbReference>
<comment type="cofactor">
    <cofactor evidence="1">
        <name>Mg(2+)</name>
        <dbReference type="ChEBI" id="CHEBI:18420"/>
    </cofactor>
</comment>
<comment type="catalytic activity">
    <reaction evidence="1">
        <text>ATP + H2O = ADP + phosphate + H(+)</text>
        <dbReference type="Rhea" id="RHEA:13065"/>
        <dbReference type="ChEBI" id="CHEBI:15377"/>
        <dbReference type="ChEBI" id="CHEBI:15378"/>
        <dbReference type="ChEBI" id="CHEBI:30616"/>
        <dbReference type="ChEBI" id="CHEBI:43474"/>
        <dbReference type="ChEBI" id="CHEBI:456216"/>
        <dbReference type="EC" id="5.6.2.3"/>
    </reaction>
</comment>
<name>A0A835L8Q0_SPOEX</name>
<feature type="domain" description="DNA helicase Pif1-like DEAD-box helicase" evidence="2">
    <location>
        <begin position="139"/>
        <end position="231"/>
    </location>
</feature>
<dbReference type="GO" id="GO:0000723">
    <property type="term" value="P:telomere maintenance"/>
    <property type="evidence" value="ECO:0007669"/>
    <property type="project" value="InterPro"/>
</dbReference>
<keyword evidence="1" id="KW-0227">DNA damage</keyword>
<dbReference type="Proteomes" id="UP000648187">
    <property type="component" value="Unassembled WGS sequence"/>
</dbReference>
<comment type="similarity">
    <text evidence="1">Belongs to the helicase family.</text>
</comment>
<accession>A0A835L8Q0</accession>
<keyword evidence="1" id="KW-0067">ATP-binding</keyword>
<dbReference type="EMBL" id="JACKWZ010000030">
    <property type="protein sequence ID" value="KAF9420626.1"/>
    <property type="molecule type" value="Genomic_DNA"/>
</dbReference>
<organism evidence="3 4">
    <name type="scientific">Spodoptera exigua</name>
    <name type="common">Beet armyworm</name>
    <name type="synonym">Noctua fulgens</name>
    <dbReference type="NCBI Taxonomy" id="7107"/>
    <lineage>
        <taxon>Eukaryota</taxon>
        <taxon>Metazoa</taxon>
        <taxon>Ecdysozoa</taxon>
        <taxon>Arthropoda</taxon>
        <taxon>Hexapoda</taxon>
        <taxon>Insecta</taxon>
        <taxon>Pterygota</taxon>
        <taxon>Neoptera</taxon>
        <taxon>Endopterygota</taxon>
        <taxon>Lepidoptera</taxon>
        <taxon>Glossata</taxon>
        <taxon>Ditrysia</taxon>
        <taxon>Noctuoidea</taxon>
        <taxon>Noctuidae</taxon>
        <taxon>Amphipyrinae</taxon>
        <taxon>Spodoptera</taxon>
    </lineage>
</organism>
<sequence length="274" mass="31497">MLGLTEFTMLFEPFYDKKPNKDKKRKTEASAAYDAYVQSNVRRQLITLFNNSKMAVRNISAVARVPYFIVSSDPENFFYSLLLQYKSIKNQLNSDKSRDNIFVTGGAGTEKTFLFNLVKNQKDGVIVTIPLLTGNYLRMMRQQWLLVEFLFLDELSMVPNEVLCITDYLLRQLKNPNTCVRGINVLLLGDVIQLPPVRGHQVFQQPEHMMLALYGGFKLVELKENMRQQEDTTFIDILNALRIVFDPWKGHMAIAGVTLNNKKGFIADIMKRLA</sequence>
<keyword evidence="1" id="KW-0233">DNA recombination</keyword>
<dbReference type="AlphaFoldDB" id="A0A835L8Q0"/>
<dbReference type="GO" id="GO:0043139">
    <property type="term" value="F:5'-3' DNA helicase activity"/>
    <property type="evidence" value="ECO:0007669"/>
    <property type="project" value="UniProtKB-EC"/>
</dbReference>
<dbReference type="Gene3D" id="3.40.50.300">
    <property type="entry name" value="P-loop containing nucleotide triphosphate hydrolases"/>
    <property type="match status" value="1"/>
</dbReference>
<dbReference type="InterPro" id="IPR010285">
    <property type="entry name" value="DNA_helicase_pif1-like_DEAD"/>
</dbReference>
<comment type="caution">
    <text evidence="3">The sequence shown here is derived from an EMBL/GenBank/DDBJ whole genome shotgun (WGS) entry which is preliminary data.</text>
</comment>
<dbReference type="InterPro" id="IPR027417">
    <property type="entry name" value="P-loop_NTPase"/>
</dbReference>
<dbReference type="GO" id="GO:0016787">
    <property type="term" value="F:hydrolase activity"/>
    <property type="evidence" value="ECO:0007669"/>
    <property type="project" value="UniProtKB-KW"/>
</dbReference>
<protein>
    <recommendedName>
        <fullName evidence="1">ATP-dependent DNA helicase</fullName>
        <ecNumber evidence="1">5.6.2.3</ecNumber>
    </recommendedName>
</protein>
<dbReference type="GO" id="GO:0005524">
    <property type="term" value="F:ATP binding"/>
    <property type="evidence" value="ECO:0007669"/>
    <property type="project" value="UniProtKB-KW"/>
</dbReference>
<reference evidence="3" key="1">
    <citation type="submission" date="2020-08" db="EMBL/GenBank/DDBJ databases">
        <title>Spodoptera exigua strain:BAW_Kor-Di-RS1 Genome sequencing and assembly.</title>
        <authorList>
            <person name="Kim J."/>
            <person name="Nam H.Y."/>
            <person name="Kwon M."/>
            <person name="Choi J.H."/>
            <person name="Cho S.R."/>
            <person name="Kim G.-H."/>
        </authorList>
    </citation>
    <scope>NUCLEOTIDE SEQUENCE</scope>
    <source>
        <strain evidence="3">BAW_Kor-Di-RS1</strain>
        <tissue evidence="3">Whole-body</tissue>
    </source>
</reference>
<keyword evidence="1" id="KW-0347">Helicase</keyword>
<keyword evidence="1" id="KW-0378">Hydrolase</keyword>
<dbReference type="SUPFAM" id="SSF52540">
    <property type="entry name" value="P-loop containing nucleoside triphosphate hydrolases"/>
    <property type="match status" value="1"/>
</dbReference>
<gene>
    <name evidence="3" type="ORF">HW555_003173</name>
</gene>
<proteinExistence type="inferred from homology"/>
<dbReference type="EC" id="5.6.2.3" evidence="1"/>
<keyword evidence="1" id="KW-0234">DNA repair</keyword>
<evidence type="ECO:0000313" key="3">
    <source>
        <dbReference type="EMBL" id="KAF9420626.1"/>
    </source>
</evidence>
<dbReference type="InterPro" id="IPR051055">
    <property type="entry name" value="PIF1_helicase"/>
</dbReference>
<evidence type="ECO:0000313" key="4">
    <source>
        <dbReference type="Proteomes" id="UP000648187"/>
    </source>
</evidence>
<evidence type="ECO:0000256" key="1">
    <source>
        <dbReference type="RuleBase" id="RU363044"/>
    </source>
</evidence>
<keyword evidence="1" id="KW-0547">Nucleotide-binding</keyword>
<dbReference type="PANTHER" id="PTHR47642:SF5">
    <property type="entry name" value="ATP-DEPENDENT DNA HELICASE"/>
    <property type="match status" value="1"/>
</dbReference>
<dbReference type="Pfam" id="PF05970">
    <property type="entry name" value="PIF1"/>
    <property type="match status" value="1"/>
</dbReference>
<dbReference type="PANTHER" id="PTHR47642">
    <property type="entry name" value="ATP-DEPENDENT DNA HELICASE"/>
    <property type="match status" value="1"/>
</dbReference>